<accession>C1MI86</accession>
<dbReference type="EMBL" id="GG663735">
    <property type="protein sequence ID" value="EEH60335.1"/>
    <property type="molecule type" value="Genomic_DNA"/>
</dbReference>
<dbReference type="AlphaFoldDB" id="C1MI86"/>
<evidence type="ECO:0000256" key="1">
    <source>
        <dbReference type="SAM" id="SignalP"/>
    </source>
</evidence>
<organism evidence="3">
    <name type="scientific">Micromonas pusilla (strain CCMP1545)</name>
    <name type="common">Picoplanktonic green alga</name>
    <dbReference type="NCBI Taxonomy" id="564608"/>
    <lineage>
        <taxon>Eukaryota</taxon>
        <taxon>Viridiplantae</taxon>
        <taxon>Chlorophyta</taxon>
        <taxon>Mamiellophyceae</taxon>
        <taxon>Mamiellales</taxon>
        <taxon>Mamiellaceae</taxon>
        <taxon>Micromonas</taxon>
    </lineage>
</organism>
<gene>
    <name evidence="2" type="ORF">MICPUCDRAFT_50477</name>
</gene>
<name>C1MI86_MICPC</name>
<feature type="chain" id="PRO_5002910472" evidence="1">
    <location>
        <begin position="26"/>
        <end position="194"/>
    </location>
</feature>
<protein>
    <submittedName>
        <fullName evidence="2">Predicted protein</fullName>
    </submittedName>
</protein>
<proteinExistence type="predicted"/>
<dbReference type="PROSITE" id="PS51257">
    <property type="entry name" value="PROKAR_LIPOPROTEIN"/>
    <property type="match status" value="1"/>
</dbReference>
<evidence type="ECO:0000313" key="3">
    <source>
        <dbReference type="Proteomes" id="UP000001876"/>
    </source>
</evidence>
<feature type="signal peptide" evidence="1">
    <location>
        <begin position="1"/>
        <end position="25"/>
    </location>
</feature>
<reference evidence="2 3" key="1">
    <citation type="journal article" date="2009" name="Science">
        <title>Green evolution and dynamic adaptations revealed by genomes of the marine picoeukaryotes Micromonas.</title>
        <authorList>
            <person name="Worden A.Z."/>
            <person name="Lee J.H."/>
            <person name="Mock T."/>
            <person name="Rouze P."/>
            <person name="Simmons M.P."/>
            <person name="Aerts A.L."/>
            <person name="Allen A.E."/>
            <person name="Cuvelier M.L."/>
            <person name="Derelle E."/>
            <person name="Everett M.V."/>
            <person name="Foulon E."/>
            <person name="Grimwood J."/>
            <person name="Gundlach H."/>
            <person name="Henrissat B."/>
            <person name="Napoli C."/>
            <person name="McDonald S.M."/>
            <person name="Parker M.S."/>
            <person name="Rombauts S."/>
            <person name="Salamov A."/>
            <person name="Von Dassow P."/>
            <person name="Badger J.H."/>
            <person name="Coutinho P.M."/>
            <person name="Demir E."/>
            <person name="Dubchak I."/>
            <person name="Gentemann C."/>
            <person name="Eikrem W."/>
            <person name="Gready J.E."/>
            <person name="John U."/>
            <person name="Lanier W."/>
            <person name="Lindquist E.A."/>
            <person name="Lucas S."/>
            <person name="Mayer K.F."/>
            <person name="Moreau H."/>
            <person name="Not F."/>
            <person name="Otillar R."/>
            <person name="Panaud O."/>
            <person name="Pangilinan J."/>
            <person name="Paulsen I."/>
            <person name="Piegu B."/>
            <person name="Poliakov A."/>
            <person name="Robbens S."/>
            <person name="Schmutz J."/>
            <person name="Toulza E."/>
            <person name="Wyss T."/>
            <person name="Zelensky A."/>
            <person name="Zhou K."/>
            <person name="Armbrust E.V."/>
            <person name="Bhattacharya D."/>
            <person name="Goodenough U.W."/>
            <person name="Van de Peer Y."/>
            <person name="Grigoriev I.V."/>
        </authorList>
    </citation>
    <scope>NUCLEOTIDE SEQUENCE [LARGE SCALE GENOMIC DNA]</scope>
    <source>
        <strain evidence="2 3">CCMP1545</strain>
    </source>
</reference>
<dbReference type="OrthoDB" id="565672at2759"/>
<dbReference type="OMA" id="VCYSFRD"/>
<evidence type="ECO:0000313" key="2">
    <source>
        <dbReference type="EMBL" id="EEH60335.1"/>
    </source>
</evidence>
<keyword evidence="1" id="KW-0732">Signal</keyword>
<dbReference type="RefSeq" id="XP_003055083.1">
    <property type="nucleotide sequence ID" value="XM_003055037.1"/>
</dbReference>
<keyword evidence="3" id="KW-1185">Reference proteome</keyword>
<dbReference type="KEGG" id="mpp:MICPUCDRAFT_50477"/>
<sequence>MTTRPLAMLLALALLACFGTRHATAAFTQFTPTSAFPNRYARNYCSLIASTATDTVGASCQIDSQYGTSRGVVSMAFGEQACTVTLTGCVPGVCYSFRDHTNTVERDQVSRPTGGSGLSASLFKSISATGVSEYAHTNEGFSFTPSSSTVVISYETHSCYDYYSYRGRTEKQQCGEAIGAITEIDSGTPFSLSC</sequence>
<dbReference type="GeneID" id="9680430"/>
<dbReference type="Proteomes" id="UP000001876">
    <property type="component" value="Unassembled WGS sequence"/>
</dbReference>